<dbReference type="Proteomes" id="UP000633601">
    <property type="component" value="Unassembled WGS sequence"/>
</dbReference>
<sequence length="352" mass="37575">MSATTAQDRVPGSRRTRVGLVGYGGAGRGIHARLAREAGLIVTAVVARDPGRRAAAEEDWPGVRLHDDLAGLLGERGTYDVVVIASPSALHAEHAAQVSAAGVPFVLDKPIALDGAQAAEVVATAAATGTPFTVFQNRRWDPEQLTLRSVLAAGDLGRVHTFERRWERWRPVPQQRWKENDPVGGGLLLDLGPHLVDSATQLFGPVRSVYAELRALTTPTEDDVFLTLHHTPSDGHEVVSRLWAASVVGAPGPRTRVLGDAGAYVVTTFENDASPFEVFDEAAPAGTEGWVTRGRERVPVPRAPGGHADFYRAVAAWIDGGPVPVDPADAVRTAHVLDVARDSARTGRRLEV</sequence>
<dbReference type="PANTHER" id="PTHR43708">
    <property type="entry name" value="CONSERVED EXPRESSED OXIDOREDUCTASE (EUROFUNG)"/>
    <property type="match status" value="1"/>
</dbReference>
<evidence type="ECO:0000313" key="7">
    <source>
        <dbReference type="Proteomes" id="UP000633601"/>
    </source>
</evidence>
<evidence type="ECO:0000259" key="5">
    <source>
        <dbReference type="Pfam" id="PF22725"/>
    </source>
</evidence>
<proteinExistence type="inferred from homology"/>
<comment type="similarity">
    <text evidence="1">Belongs to the Gfo/Idh/MocA family.</text>
</comment>
<dbReference type="Pfam" id="PF01408">
    <property type="entry name" value="GFO_IDH_MocA"/>
    <property type="match status" value="1"/>
</dbReference>
<dbReference type="RefSeq" id="WP_191789084.1">
    <property type="nucleotide sequence ID" value="NZ_JACSQE010000001.1"/>
</dbReference>
<feature type="domain" description="Gfo/Idh/MocA-like oxidoreductase N-terminal" evidence="4">
    <location>
        <begin position="17"/>
        <end position="134"/>
    </location>
</feature>
<reference evidence="6 7" key="1">
    <citation type="submission" date="2020-08" db="EMBL/GenBank/DDBJ databases">
        <title>A Genomic Blueprint of the Chicken Gut Microbiome.</title>
        <authorList>
            <person name="Gilroy R."/>
            <person name="Ravi A."/>
            <person name="Getino M."/>
            <person name="Pursley I."/>
            <person name="Horton D.L."/>
            <person name="Alikhan N.-F."/>
            <person name="Baker D."/>
            <person name="Gharbi K."/>
            <person name="Hall N."/>
            <person name="Watson M."/>
            <person name="Adriaenssens E.M."/>
            <person name="Foster-Nyarko E."/>
            <person name="Jarju S."/>
            <person name="Secka A."/>
            <person name="Antonio M."/>
            <person name="Oren A."/>
            <person name="Chaudhuri R."/>
            <person name="La Ragione R.M."/>
            <person name="Hildebrand F."/>
            <person name="Pallen M.J."/>
        </authorList>
    </citation>
    <scope>NUCLEOTIDE SEQUENCE [LARGE SCALE GENOMIC DNA]</scope>
    <source>
        <strain evidence="6 7">Sa2CUA8</strain>
    </source>
</reference>
<accession>A0ABR8UY76</accession>
<evidence type="ECO:0000256" key="1">
    <source>
        <dbReference type="ARBA" id="ARBA00010928"/>
    </source>
</evidence>
<dbReference type="InterPro" id="IPR051317">
    <property type="entry name" value="Gfo/Idh/MocA_oxidoreduct"/>
</dbReference>
<protein>
    <submittedName>
        <fullName evidence="6">Gfo/Idh/MocA family oxidoreductase</fullName>
    </submittedName>
</protein>
<evidence type="ECO:0000259" key="4">
    <source>
        <dbReference type="Pfam" id="PF01408"/>
    </source>
</evidence>
<organism evidence="6 7">
    <name type="scientific">Oerskovia gallyi</name>
    <dbReference type="NCBI Taxonomy" id="2762226"/>
    <lineage>
        <taxon>Bacteria</taxon>
        <taxon>Bacillati</taxon>
        <taxon>Actinomycetota</taxon>
        <taxon>Actinomycetes</taxon>
        <taxon>Micrococcales</taxon>
        <taxon>Cellulomonadaceae</taxon>
        <taxon>Oerskovia</taxon>
    </lineage>
</organism>
<evidence type="ECO:0000256" key="3">
    <source>
        <dbReference type="ARBA" id="ARBA00023027"/>
    </source>
</evidence>
<keyword evidence="2" id="KW-0560">Oxidoreductase</keyword>
<gene>
    <name evidence="6" type="ORF">H9640_02270</name>
</gene>
<dbReference type="PANTHER" id="PTHR43708:SF5">
    <property type="entry name" value="CONSERVED EXPRESSED OXIDOREDUCTASE (EUROFUNG)-RELATED"/>
    <property type="match status" value="1"/>
</dbReference>
<keyword evidence="3" id="KW-0520">NAD</keyword>
<keyword evidence="7" id="KW-1185">Reference proteome</keyword>
<name>A0ABR8UY76_9CELL</name>
<evidence type="ECO:0000313" key="6">
    <source>
        <dbReference type="EMBL" id="MBD7997380.1"/>
    </source>
</evidence>
<dbReference type="InterPro" id="IPR000683">
    <property type="entry name" value="Gfo/Idh/MocA-like_OxRdtase_N"/>
</dbReference>
<dbReference type="Gene3D" id="3.40.50.720">
    <property type="entry name" value="NAD(P)-binding Rossmann-like Domain"/>
    <property type="match status" value="1"/>
</dbReference>
<dbReference type="SUPFAM" id="SSF51735">
    <property type="entry name" value="NAD(P)-binding Rossmann-fold domains"/>
    <property type="match status" value="1"/>
</dbReference>
<dbReference type="Pfam" id="PF22725">
    <property type="entry name" value="GFO_IDH_MocA_C3"/>
    <property type="match status" value="1"/>
</dbReference>
<dbReference type="InterPro" id="IPR036291">
    <property type="entry name" value="NAD(P)-bd_dom_sf"/>
</dbReference>
<feature type="domain" description="GFO/IDH/MocA-like oxidoreductase" evidence="5">
    <location>
        <begin position="146"/>
        <end position="264"/>
    </location>
</feature>
<dbReference type="Gene3D" id="3.30.360.10">
    <property type="entry name" value="Dihydrodipicolinate Reductase, domain 2"/>
    <property type="match status" value="1"/>
</dbReference>
<comment type="caution">
    <text evidence="6">The sequence shown here is derived from an EMBL/GenBank/DDBJ whole genome shotgun (WGS) entry which is preliminary data.</text>
</comment>
<evidence type="ECO:0000256" key="2">
    <source>
        <dbReference type="ARBA" id="ARBA00023002"/>
    </source>
</evidence>
<dbReference type="InterPro" id="IPR055170">
    <property type="entry name" value="GFO_IDH_MocA-like_dom"/>
</dbReference>
<dbReference type="SUPFAM" id="SSF55347">
    <property type="entry name" value="Glyceraldehyde-3-phosphate dehydrogenase-like, C-terminal domain"/>
    <property type="match status" value="1"/>
</dbReference>
<dbReference type="EMBL" id="JACSQE010000001">
    <property type="protein sequence ID" value="MBD7997380.1"/>
    <property type="molecule type" value="Genomic_DNA"/>
</dbReference>